<feature type="compositionally biased region" description="Polar residues" evidence="4">
    <location>
        <begin position="41"/>
        <end position="56"/>
    </location>
</feature>
<name>A0A9P9AWA0_9HYPO</name>
<dbReference type="Proteomes" id="UP000777438">
    <property type="component" value="Unassembled WGS sequence"/>
</dbReference>
<evidence type="ECO:0000256" key="3">
    <source>
        <dbReference type="ARBA" id="ARBA00023242"/>
    </source>
</evidence>
<dbReference type="GO" id="GO:0033314">
    <property type="term" value="P:mitotic DNA replication checkpoint signaling"/>
    <property type="evidence" value="ECO:0007669"/>
    <property type="project" value="TreeGrafter"/>
</dbReference>
<keyword evidence="2" id="KW-0597">Phosphoprotein</keyword>
<evidence type="ECO:0000256" key="1">
    <source>
        <dbReference type="ARBA" id="ARBA00004123"/>
    </source>
</evidence>
<feature type="domain" description="DNA replication checkpoint mediator MRC1" evidence="5">
    <location>
        <begin position="890"/>
        <end position="1028"/>
    </location>
</feature>
<feature type="region of interest" description="Disordered" evidence="4">
    <location>
        <begin position="820"/>
        <end position="936"/>
    </location>
</feature>
<evidence type="ECO:0000313" key="6">
    <source>
        <dbReference type="EMBL" id="KAH6900227.1"/>
    </source>
</evidence>
<dbReference type="PANTHER" id="PTHR14396">
    <property type="entry name" value="CLASPIN"/>
    <property type="match status" value="1"/>
</dbReference>
<feature type="compositionally biased region" description="Polar residues" evidence="4">
    <location>
        <begin position="141"/>
        <end position="155"/>
    </location>
</feature>
<dbReference type="EMBL" id="JAGPYM010000001">
    <property type="protein sequence ID" value="KAH6900227.1"/>
    <property type="molecule type" value="Genomic_DNA"/>
</dbReference>
<dbReference type="InterPro" id="IPR018564">
    <property type="entry name" value="Repl_chkpnt_MRC1_dom"/>
</dbReference>
<dbReference type="GO" id="GO:0005634">
    <property type="term" value="C:nucleus"/>
    <property type="evidence" value="ECO:0007669"/>
    <property type="project" value="UniProtKB-SubCell"/>
</dbReference>
<accession>A0A9P9AWA0</accession>
<organism evidence="6 7">
    <name type="scientific">Thelonectria olida</name>
    <dbReference type="NCBI Taxonomy" id="1576542"/>
    <lineage>
        <taxon>Eukaryota</taxon>
        <taxon>Fungi</taxon>
        <taxon>Dikarya</taxon>
        <taxon>Ascomycota</taxon>
        <taxon>Pezizomycotina</taxon>
        <taxon>Sordariomycetes</taxon>
        <taxon>Hypocreomycetidae</taxon>
        <taxon>Hypocreales</taxon>
        <taxon>Nectriaceae</taxon>
        <taxon>Thelonectria</taxon>
    </lineage>
</organism>
<dbReference type="GO" id="GO:0007095">
    <property type="term" value="P:mitotic G2 DNA damage checkpoint signaling"/>
    <property type="evidence" value="ECO:0007669"/>
    <property type="project" value="TreeGrafter"/>
</dbReference>
<feature type="compositionally biased region" description="Basic and acidic residues" evidence="4">
    <location>
        <begin position="1083"/>
        <end position="1098"/>
    </location>
</feature>
<evidence type="ECO:0000256" key="4">
    <source>
        <dbReference type="SAM" id="MobiDB-lite"/>
    </source>
</evidence>
<protein>
    <submittedName>
        <fullName evidence="6">MRC1-like domain-containing protein</fullName>
    </submittedName>
</protein>
<feature type="compositionally biased region" description="Basic and acidic residues" evidence="4">
    <location>
        <begin position="369"/>
        <end position="386"/>
    </location>
</feature>
<feature type="compositionally biased region" description="Acidic residues" evidence="4">
    <location>
        <begin position="550"/>
        <end position="591"/>
    </location>
</feature>
<feature type="compositionally biased region" description="Polar residues" evidence="4">
    <location>
        <begin position="311"/>
        <end position="321"/>
    </location>
</feature>
<sequence length="1283" mass="141639">MSAPSSPAPGLGGSPEPLTPRSKIKALLATVESSDEDASPSKISTFRNTNRPQLHSQNDDSDDSEEDIRPRGRLASRMQGITRPSEPARPNPTETARDRVKKMLELEGQEDEESQDVNMSDAQDEDDHLPVAPRRLKRRSPPTTETPAQTTSRSASPGLFVSSPIRPSPSKSTADASESENDLPTLKSDRFKALVEKKRQERLAREAAEEARKAEKRAQQERIASELDQMASDDSGITDDEGGRKLTQTQRPSARKASKRAIEEMNRETQRMARSMQLAHQAKTRRKITKNSLFERFNFRPAGGSEPEPKQASSSRLTTPHSDVDMQDAQTPPSSPPAAKDTQPETIEPETQEANLQSLDELATSASPRIDKGKGKAVDLVQERPKPTTKRQVRVVLPQVSANVTMLDSDDELEVKMTSKDKLRAVFDSIPSKKAQESHSLKALRALAQVRSPGKDSRRRDDNHGMTAGELQSFLQQKARQQAKLERDRRLETLKAQGVVIETAEERERQMQEVEDIVAKAREEAQKLMELEREEIKKAKKESGAVDPLAWDDSDDEEYGDPADDADAEMSEVELSGSEDEEDEEDEENEDKESGGSPLFEAEAADTESETSEVEDVEDKTPVASQDVDDDANELPILNKRRARKNAAIISDDEDEDDVDATPKAKTTFKSPTVPSPQSPAVPTSVLRSAKKTFIPGLPVQGPAGLGLTQIFAGTMDDSQMGPVGGPTQFMMPDFDNFPDSNWSATMDEPEDMVLDSQKETQAATQGVKLNFSQSQMRGLDSLLREESTQVTDFVELSQDGGFQEHTPLKDRFIEPPFSTVETVPAPESTVPESPLVRRGRLRRRMETSLRVEETPEPAAAEKAETAFNKLQEGARKEKKRQAQEEFLKKKSKAKEMVEEQADESEDEYAGLGGADGEDSDNESIASVKEMIDDAAGNDVDEAKLAAFYADRERADDEKQVEKLFKDITTGMLRRKRGADYDLSDSDDGGEARRRMKRRQFSKMQKALFSDERVKKIAKNPGNQAFLRTIEDRGSDDEMDFLDAVEQPAEDSQSQSQSQSQEKTDKPQTIPDSQPRKALGASGDDRPAAHLRRTKDGMKPSNIGEVRETLSDLFEEPHGSVIPATEAGSDEEDEPYPSPTRSDKENHEPNPHRSRVAVVDRISLKRNGSSASVASTRLAFATAQSTSFKVPALLRRATTNSLVSGSSASTTSSGVSTSASGFGDDTKMKKTASKKSGINAFARDSERRARLEQSERRREEKKVKGAERRIGMVGGLLGRGTFE</sequence>
<feature type="compositionally biased region" description="Basic and acidic residues" evidence="4">
    <location>
        <begin position="95"/>
        <end position="105"/>
    </location>
</feature>
<feature type="compositionally biased region" description="Basic and acidic residues" evidence="4">
    <location>
        <begin position="1243"/>
        <end position="1266"/>
    </location>
</feature>
<dbReference type="OrthoDB" id="2130597at2759"/>
<feature type="region of interest" description="Disordered" evidence="4">
    <location>
        <begin position="1200"/>
        <end position="1266"/>
    </location>
</feature>
<feature type="compositionally biased region" description="Low complexity" evidence="4">
    <location>
        <begin position="1203"/>
        <end position="1221"/>
    </location>
</feature>
<feature type="compositionally biased region" description="Basic and acidic residues" evidence="4">
    <location>
        <begin position="873"/>
        <end position="898"/>
    </location>
</feature>
<dbReference type="PANTHER" id="PTHR14396:SF10">
    <property type="entry name" value="CLASPIN"/>
    <property type="match status" value="1"/>
</dbReference>
<evidence type="ECO:0000313" key="7">
    <source>
        <dbReference type="Proteomes" id="UP000777438"/>
    </source>
</evidence>
<feature type="region of interest" description="Disordered" evidence="4">
    <location>
        <begin position="205"/>
        <end position="391"/>
    </location>
</feature>
<comment type="caution">
    <text evidence="6">The sequence shown here is derived from an EMBL/GenBank/DDBJ whole genome shotgun (WGS) entry which is preliminary data.</text>
</comment>
<feature type="compositionally biased region" description="Basic and acidic residues" evidence="4">
    <location>
        <begin position="260"/>
        <end position="271"/>
    </location>
</feature>
<dbReference type="InterPro" id="IPR024146">
    <property type="entry name" value="Claspin"/>
</dbReference>
<dbReference type="Pfam" id="PF09444">
    <property type="entry name" value="MRC1"/>
    <property type="match status" value="1"/>
</dbReference>
<feature type="compositionally biased region" description="Basic and acidic residues" evidence="4">
    <location>
        <begin position="453"/>
        <end position="464"/>
    </location>
</feature>
<evidence type="ECO:0000259" key="5">
    <source>
        <dbReference type="Pfam" id="PF09444"/>
    </source>
</evidence>
<feature type="region of interest" description="Disordered" evidence="4">
    <location>
        <begin position="449"/>
        <end position="468"/>
    </location>
</feature>
<feature type="compositionally biased region" description="Basic and acidic residues" evidence="4">
    <location>
        <begin position="845"/>
        <end position="865"/>
    </location>
</feature>
<feature type="compositionally biased region" description="Acidic residues" evidence="4">
    <location>
        <begin position="603"/>
        <end position="618"/>
    </location>
</feature>
<keyword evidence="7" id="KW-1185">Reference proteome</keyword>
<evidence type="ECO:0000256" key="2">
    <source>
        <dbReference type="ARBA" id="ARBA00022553"/>
    </source>
</evidence>
<feature type="compositionally biased region" description="Basic and acidic residues" evidence="4">
    <location>
        <begin position="1141"/>
        <end position="1151"/>
    </location>
</feature>
<feature type="compositionally biased region" description="Basic and acidic residues" evidence="4">
    <location>
        <begin position="1105"/>
        <end position="1118"/>
    </location>
</feature>
<comment type="subcellular location">
    <subcellularLocation>
        <location evidence="1">Nucleus</location>
    </subcellularLocation>
</comment>
<feature type="region of interest" description="Disordered" evidence="4">
    <location>
        <begin position="1"/>
        <end position="191"/>
    </location>
</feature>
<feature type="compositionally biased region" description="Acidic residues" evidence="4">
    <location>
        <begin position="899"/>
        <end position="909"/>
    </location>
</feature>
<keyword evidence="3" id="KW-0539">Nucleus</keyword>
<dbReference type="GO" id="GO:0010997">
    <property type="term" value="F:anaphase-promoting complex binding"/>
    <property type="evidence" value="ECO:0007669"/>
    <property type="project" value="TreeGrafter"/>
</dbReference>
<feature type="compositionally biased region" description="Basic and acidic residues" evidence="4">
    <location>
        <begin position="205"/>
        <end position="225"/>
    </location>
</feature>
<feature type="compositionally biased region" description="Low complexity" evidence="4">
    <location>
        <begin position="1052"/>
        <end position="1061"/>
    </location>
</feature>
<feature type="compositionally biased region" description="Acidic residues" evidence="4">
    <location>
        <begin position="1034"/>
        <end position="1043"/>
    </location>
</feature>
<reference evidence="6 7" key="1">
    <citation type="journal article" date="2021" name="Nat. Commun.">
        <title>Genetic determinants of endophytism in the Arabidopsis root mycobiome.</title>
        <authorList>
            <person name="Mesny F."/>
            <person name="Miyauchi S."/>
            <person name="Thiergart T."/>
            <person name="Pickel B."/>
            <person name="Atanasova L."/>
            <person name="Karlsson M."/>
            <person name="Huettel B."/>
            <person name="Barry K.W."/>
            <person name="Haridas S."/>
            <person name="Chen C."/>
            <person name="Bauer D."/>
            <person name="Andreopoulos W."/>
            <person name="Pangilinan J."/>
            <person name="LaButti K."/>
            <person name="Riley R."/>
            <person name="Lipzen A."/>
            <person name="Clum A."/>
            <person name="Drula E."/>
            <person name="Henrissat B."/>
            <person name="Kohler A."/>
            <person name="Grigoriev I.V."/>
            <person name="Martin F.M."/>
            <person name="Hacquard S."/>
        </authorList>
    </citation>
    <scope>NUCLEOTIDE SEQUENCE [LARGE SCALE GENOMIC DNA]</scope>
    <source>
        <strain evidence="6 7">MPI-CAGE-CH-0241</strain>
    </source>
</reference>
<proteinExistence type="predicted"/>
<feature type="region of interest" description="Disordered" evidence="4">
    <location>
        <begin position="537"/>
        <end position="685"/>
    </location>
</feature>
<gene>
    <name evidence="6" type="ORF">B0T10DRAFT_430978</name>
</gene>
<feature type="compositionally biased region" description="Acidic residues" evidence="4">
    <location>
        <begin position="651"/>
        <end position="660"/>
    </location>
</feature>
<feature type="region of interest" description="Disordered" evidence="4">
    <location>
        <begin position="975"/>
        <end position="1161"/>
    </location>
</feature>